<dbReference type="GO" id="GO:0031966">
    <property type="term" value="C:mitochondrial membrane"/>
    <property type="evidence" value="ECO:0007669"/>
    <property type="project" value="TreeGrafter"/>
</dbReference>
<sequence length="89" mass="7857">MVGGVQGVAVVGIPVAIGAMGFTATGIAAGSVAAKMMSAAAIANGGGVAAGSAVAVLQSIGAAGVPTAVQAALTAVGAVAGAAISPEEP</sequence>
<keyword evidence="3 6" id="KW-0812">Transmembrane</keyword>
<evidence type="ECO:0000256" key="2">
    <source>
        <dbReference type="ARBA" id="ARBA00007262"/>
    </source>
</evidence>
<feature type="transmembrane region" description="Helical" evidence="6">
    <location>
        <begin position="6"/>
        <end position="29"/>
    </location>
</feature>
<keyword evidence="4 6" id="KW-1133">Transmembrane helix</keyword>
<evidence type="ECO:0000256" key="1">
    <source>
        <dbReference type="ARBA" id="ARBA00004141"/>
    </source>
</evidence>
<keyword evidence="8" id="KW-1185">Reference proteome</keyword>
<keyword evidence="5 6" id="KW-0472">Membrane</keyword>
<dbReference type="Proteomes" id="UP000694419">
    <property type="component" value="Unplaced"/>
</dbReference>
<dbReference type="Pfam" id="PF06140">
    <property type="entry name" value="Ifi-6-16"/>
    <property type="match status" value="1"/>
</dbReference>
<dbReference type="GO" id="GO:0097193">
    <property type="term" value="P:intrinsic apoptotic signaling pathway"/>
    <property type="evidence" value="ECO:0007669"/>
    <property type="project" value="TreeGrafter"/>
</dbReference>
<dbReference type="InterPro" id="IPR038213">
    <property type="entry name" value="IFI6/IFI27-like_sf"/>
</dbReference>
<comment type="similarity">
    <text evidence="2">Belongs to the IFI6/IFI27 family.</text>
</comment>
<accession>A0A8C3J283</accession>
<dbReference type="AlphaFoldDB" id="A0A8C3J283"/>
<comment type="subcellular location">
    <subcellularLocation>
        <location evidence="1">Membrane</location>
        <topology evidence="1">Multi-pass membrane protein</topology>
    </subcellularLocation>
</comment>
<dbReference type="InterPro" id="IPR009311">
    <property type="entry name" value="IFI6/IFI27-like"/>
</dbReference>
<evidence type="ECO:0000256" key="3">
    <source>
        <dbReference type="ARBA" id="ARBA00022692"/>
    </source>
</evidence>
<evidence type="ECO:0000256" key="6">
    <source>
        <dbReference type="SAM" id="Phobius"/>
    </source>
</evidence>
<dbReference type="Ensembl" id="ENSCPGT00000001341.1">
    <property type="protein sequence ID" value="ENSCPGP00000001201.1"/>
    <property type="gene ID" value="ENSCPGG00000000953.1"/>
</dbReference>
<name>A0A8C3J283_9CHAR</name>
<evidence type="ECO:0000256" key="4">
    <source>
        <dbReference type="ARBA" id="ARBA00022989"/>
    </source>
</evidence>
<evidence type="ECO:0000313" key="7">
    <source>
        <dbReference type="Ensembl" id="ENSCPGP00000001201.1"/>
    </source>
</evidence>
<dbReference type="GO" id="GO:0001836">
    <property type="term" value="P:release of cytochrome c from mitochondria"/>
    <property type="evidence" value="ECO:0007669"/>
    <property type="project" value="TreeGrafter"/>
</dbReference>
<protein>
    <submittedName>
        <fullName evidence="7">Uncharacterized protein</fullName>
    </submittedName>
</protein>
<reference evidence="7" key="2">
    <citation type="submission" date="2025-09" db="UniProtKB">
        <authorList>
            <consortium name="Ensembl"/>
        </authorList>
    </citation>
    <scope>IDENTIFICATION</scope>
</reference>
<reference evidence="7" key="1">
    <citation type="submission" date="2025-08" db="UniProtKB">
        <authorList>
            <consortium name="Ensembl"/>
        </authorList>
    </citation>
    <scope>IDENTIFICATION</scope>
</reference>
<evidence type="ECO:0000313" key="8">
    <source>
        <dbReference type="Proteomes" id="UP000694419"/>
    </source>
</evidence>
<dbReference type="Gene3D" id="6.10.110.10">
    <property type="match status" value="1"/>
</dbReference>
<organism evidence="7 8">
    <name type="scientific">Calidris pygmaea</name>
    <name type="common">Spoon-billed sandpiper</name>
    <dbReference type="NCBI Taxonomy" id="425635"/>
    <lineage>
        <taxon>Eukaryota</taxon>
        <taxon>Metazoa</taxon>
        <taxon>Chordata</taxon>
        <taxon>Craniata</taxon>
        <taxon>Vertebrata</taxon>
        <taxon>Euteleostomi</taxon>
        <taxon>Archelosauria</taxon>
        <taxon>Archosauria</taxon>
        <taxon>Dinosauria</taxon>
        <taxon>Saurischia</taxon>
        <taxon>Theropoda</taxon>
        <taxon>Coelurosauria</taxon>
        <taxon>Aves</taxon>
        <taxon>Neognathae</taxon>
        <taxon>Neoaves</taxon>
        <taxon>Charadriiformes</taxon>
        <taxon>Scolopacidae</taxon>
        <taxon>Calidris</taxon>
    </lineage>
</organism>
<proteinExistence type="inferred from homology"/>
<dbReference type="PANTHER" id="PTHR16932:SF18">
    <property type="entry name" value="INTERFERON, ALPHA-INDUCIBLE PROTEIN 27-LIKE 2"/>
    <property type="match status" value="1"/>
</dbReference>
<evidence type="ECO:0000256" key="5">
    <source>
        <dbReference type="ARBA" id="ARBA00023136"/>
    </source>
</evidence>
<dbReference type="PANTHER" id="PTHR16932">
    <property type="entry name" value="INTERFERON ALPHA-INDUCIBLE PROTEIN 27"/>
    <property type="match status" value="1"/>
</dbReference>